<dbReference type="AlphaFoldDB" id="A0A9N9P0Q3"/>
<evidence type="ECO:0000313" key="2">
    <source>
        <dbReference type="Proteomes" id="UP000789342"/>
    </source>
</evidence>
<accession>A0A9N9P0Q3</accession>
<comment type="caution">
    <text evidence="1">The sequence shown here is derived from an EMBL/GenBank/DDBJ whole genome shotgun (WGS) entry which is preliminary data.</text>
</comment>
<proteinExistence type="predicted"/>
<dbReference type="Proteomes" id="UP000789342">
    <property type="component" value="Unassembled WGS sequence"/>
</dbReference>
<feature type="non-terminal residue" evidence="1">
    <location>
        <position position="1"/>
    </location>
</feature>
<protein>
    <submittedName>
        <fullName evidence="1">7501_t:CDS:1</fullName>
    </submittedName>
</protein>
<gene>
    <name evidence="1" type="ORF">AMORRO_LOCUS16768</name>
</gene>
<organism evidence="1 2">
    <name type="scientific">Acaulospora morrowiae</name>
    <dbReference type="NCBI Taxonomy" id="94023"/>
    <lineage>
        <taxon>Eukaryota</taxon>
        <taxon>Fungi</taxon>
        <taxon>Fungi incertae sedis</taxon>
        <taxon>Mucoromycota</taxon>
        <taxon>Glomeromycotina</taxon>
        <taxon>Glomeromycetes</taxon>
        <taxon>Diversisporales</taxon>
        <taxon>Acaulosporaceae</taxon>
        <taxon>Acaulospora</taxon>
    </lineage>
</organism>
<sequence length="47" mass="5340">CSYTTTVRLTEQEKNMTPSPNMHLCNPIVEYVYGWSSPKRKPGLKGP</sequence>
<reference evidence="1" key="1">
    <citation type="submission" date="2021-06" db="EMBL/GenBank/DDBJ databases">
        <authorList>
            <person name="Kallberg Y."/>
            <person name="Tangrot J."/>
            <person name="Rosling A."/>
        </authorList>
    </citation>
    <scope>NUCLEOTIDE SEQUENCE</scope>
    <source>
        <strain evidence="1">CL551</strain>
    </source>
</reference>
<keyword evidence="2" id="KW-1185">Reference proteome</keyword>
<evidence type="ECO:0000313" key="1">
    <source>
        <dbReference type="EMBL" id="CAG8773842.1"/>
    </source>
</evidence>
<dbReference type="EMBL" id="CAJVPV010048121">
    <property type="protein sequence ID" value="CAG8773842.1"/>
    <property type="molecule type" value="Genomic_DNA"/>
</dbReference>
<name>A0A9N9P0Q3_9GLOM</name>